<comment type="caution">
    <text evidence="2">The sequence shown here is derived from an EMBL/GenBank/DDBJ whole genome shotgun (WGS) entry which is preliminary data.</text>
</comment>
<protein>
    <recommendedName>
        <fullName evidence="1">Beta-ketoacyl synthase-like N-terminal domain-containing protein</fullName>
    </recommendedName>
</protein>
<dbReference type="SUPFAM" id="SSF53901">
    <property type="entry name" value="Thiolase-like"/>
    <property type="match status" value="1"/>
</dbReference>
<dbReference type="InterPro" id="IPR014030">
    <property type="entry name" value="Ketoacyl_synth_N"/>
</dbReference>
<dbReference type="OrthoDB" id="3078238at2"/>
<dbReference type="Proteomes" id="UP000315439">
    <property type="component" value="Unassembled WGS sequence"/>
</dbReference>
<feature type="domain" description="Beta-ketoacyl synthase-like N-terminal" evidence="1">
    <location>
        <begin position="143"/>
        <end position="213"/>
    </location>
</feature>
<name>A0A545UEX9_9GAMM</name>
<dbReference type="GO" id="GO:0016746">
    <property type="term" value="F:acyltransferase activity"/>
    <property type="evidence" value="ECO:0007669"/>
    <property type="project" value="InterPro"/>
</dbReference>
<sequence length="358" mass="38755">MNTIRKAYLANIGMITPTGYDASMTATSVRAKISSYQVSEYMTPDNKAATMSGVPEVLFDSFALDIDEGEYYSDMYDRMIKMAIISAQEALSSTSTDSSIPLILALPEPIPGIKQIPQNLFLKNLLNREGVPLSLSDLHVFHTGRSGVIHALELAIDYLYNQNKECVLVGGSDSYWHLPLIHHLAQTNRVLTKNSKDGFVPGEGAGFLLLTKDKNKALNVDGQVIVLHEPGLAKEAGHMFASEPNRGDGLDAATKAALSPLESAQVKKIYSSMNGESFWSKELGVAIMRSSAKLDEDLDIEHPADCYGDIGAASGAVLTGIAALDLLKNPAAKYYMVQCSSDGPWRSALLLEKEPIEA</sequence>
<dbReference type="InterPro" id="IPR016039">
    <property type="entry name" value="Thiolase-like"/>
</dbReference>
<dbReference type="Gene3D" id="3.40.47.10">
    <property type="match status" value="1"/>
</dbReference>
<evidence type="ECO:0000259" key="1">
    <source>
        <dbReference type="Pfam" id="PF00109"/>
    </source>
</evidence>
<dbReference type="EMBL" id="VIKS01000005">
    <property type="protein sequence ID" value="TQV88042.1"/>
    <property type="molecule type" value="Genomic_DNA"/>
</dbReference>
<gene>
    <name evidence="2" type="ORF">FLL46_09545</name>
</gene>
<evidence type="ECO:0000313" key="3">
    <source>
        <dbReference type="Proteomes" id="UP000315439"/>
    </source>
</evidence>
<keyword evidence="3" id="KW-1185">Reference proteome</keyword>
<organism evidence="2 3">
    <name type="scientific">Aliikangiella coralliicola</name>
    <dbReference type="NCBI Taxonomy" id="2592383"/>
    <lineage>
        <taxon>Bacteria</taxon>
        <taxon>Pseudomonadati</taxon>
        <taxon>Pseudomonadota</taxon>
        <taxon>Gammaproteobacteria</taxon>
        <taxon>Oceanospirillales</taxon>
        <taxon>Pleioneaceae</taxon>
        <taxon>Aliikangiella</taxon>
    </lineage>
</organism>
<dbReference type="Pfam" id="PF00109">
    <property type="entry name" value="ketoacyl-synt"/>
    <property type="match status" value="1"/>
</dbReference>
<dbReference type="RefSeq" id="WP_142893283.1">
    <property type="nucleotide sequence ID" value="NZ_ML660163.1"/>
</dbReference>
<dbReference type="AlphaFoldDB" id="A0A545UEX9"/>
<accession>A0A545UEX9</accession>
<reference evidence="2 3" key="1">
    <citation type="submission" date="2019-07" db="EMBL/GenBank/DDBJ databases">
        <title>Draft genome for Aliikangiella sp. M105.</title>
        <authorList>
            <person name="Wang G."/>
        </authorList>
    </citation>
    <scope>NUCLEOTIDE SEQUENCE [LARGE SCALE GENOMIC DNA]</scope>
    <source>
        <strain evidence="2 3">M105</strain>
    </source>
</reference>
<evidence type="ECO:0000313" key="2">
    <source>
        <dbReference type="EMBL" id="TQV88042.1"/>
    </source>
</evidence>
<proteinExistence type="predicted"/>